<dbReference type="InterPro" id="IPR020288">
    <property type="entry name" value="Sheath_initiator"/>
</dbReference>
<accession>A0ABY5SDQ3</accession>
<dbReference type="Proteomes" id="UP001057877">
    <property type="component" value="Chromosome"/>
</dbReference>
<gene>
    <name evidence="1" type="ORF">L1F29_09855</name>
</gene>
<dbReference type="Pfam" id="PF10934">
    <property type="entry name" value="Sheath_initiator"/>
    <property type="match status" value="1"/>
</dbReference>
<dbReference type="EMBL" id="CP091430">
    <property type="protein sequence ID" value="UVI32094.1"/>
    <property type="molecule type" value="Genomic_DNA"/>
</dbReference>
<name>A0ABY5SDQ3_9BACL</name>
<sequence>MAIFPFIEATNIAQQEELPLFKEYAWDYNTDEMILKDGKTVIVEGNEALKVWIYKALKTKRYAHAGYSWNYGSEIESIIGQGYSRQTSKNEIERLCSEALMINPYIATVNVLNVQINNDSYMFDVRVSTVYGELEVNEDV</sequence>
<organism evidence="1 2">
    <name type="scientific">Paenibacillus spongiae</name>
    <dbReference type="NCBI Taxonomy" id="2909671"/>
    <lineage>
        <taxon>Bacteria</taxon>
        <taxon>Bacillati</taxon>
        <taxon>Bacillota</taxon>
        <taxon>Bacilli</taxon>
        <taxon>Bacillales</taxon>
        <taxon>Paenibacillaceae</taxon>
        <taxon>Paenibacillus</taxon>
    </lineage>
</organism>
<evidence type="ECO:0000313" key="2">
    <source>
        <dbReference type="Proteomes" id="UP001057877"/>
    </source>
</evidence>
<dbReference type="RefSeq" id="WP_258388154.1">
    <property type="nucleotide sequence ID" value="NZ_CP091430.1"/>
</dbReference>
<protein>
    <submittedName>
        <fullName evidence="1">DUF2634 domain-containing protein</fullName>
    </submittedName>
</protein>
<proteinExistence type="predicted"/>
<reference evidence="1" key="1">
    <citation type="submission" date="2022-01" db="EMBL/GenBank/DDBJ databases">
        <title>Paenibacillus spongiae sp. nov., isolated from marine sponge.</title>
        <authorList>
            <person name="Li Z."/>
            <person name="Zhang M."/>
        </authorList>
    </citation>
    <scope>NUCLEOTIDE SEQUENCE</scope>
    <source>
        <strain evidence="1">PHS-Z3</strain>
    </source>
</reference>
<keyword evidence="2" id="KW-1185">Reference proteome</keyword>
<evidence type="ECO:0000313" key="1">
    <source>
        <dbReference type="EMBL" id="UVI32094.1"/>
    </source>
</evidence>